<organism evidence="2 3">
    <name type="scientific">Eumeta variegata</name>
    <name type="common">Bagworm moth</name>
    <name type="synonym">Eumeta japonica</name>
    <dbReference type="NCBI Taxonomy" id="151549"/>
    <lineage>
        <taxon>Eukaryota</taxon>
        <taxon>Metazoa</taxon>
        <taxon>Ecdysozoa</taxon>
        <taxon>Arthropoda</taxon>
        <taxon>Hexapoda</taxon>
        <taxon>Insecta</taxon>
        <taxon>Pterygota</taxon>
        <taxon>Neoptera</taxon>
        <taxon>Endopterygota</taxon>
        <taxon>Lepidoptera</taxon>
        <taxon>Glossata</taxon>
        <taxon>Ditrysia</taxon>
        <taxon>Tineoidea</taxon>
        <taxon>Psychidae</taxon>
        <taxon>Oiketicinae</taxon>
        <taxon>Eumeta</taxon>
    </lineage>
</organism>
<sequence>MFEQIGNFTKNNLTHNTKHVKEKENKSNHVAAACGGNQNPSPNKVGQPPAPLKKPFKLRNIASKAESYDTLYGNGTLTIDIIARVGLSHRGREASFSFRCEPGGNVTLFCPLSGTKSHIFNENLSCIVQGVWPLIVLCPRDNSLSLLPLITVFLALARVLHVFDHLHSRRRSLQASASVHKTSKADVAPPARGPPRRQVCSLCPSPEKNWSEQAKPITIAHCVSIH</sequence>
<dbReference type="Proteomes" id="UP000299102">
    <property type="component" value="Unassembled WGS sequence"/>
</dbReference>
<comment type="caution">
    <text evidence="2">The sequence shown here is derived from an EMBL/GenBank/DDBJ whole genome shotgun (WGS) entry which is preliminary data.</text>
</comment>
<dbReference type="OrthoDB" id="7479787at2759"/>
<feature type="region of interest" description="Disordered" evidence="1">
    <location>
        <begin position="31"/>
        <end position="50"/>
    </location>
</feature>
<protein>
    <submittedName>
        <fullName evidence="2">Uncharacterized protein</fullName>
    </submittedName>
</protein>
<accession>A0A4C1Z9T6</accession>
<feature type="region of interest" description="Disordered" evidence="1">
    <location>
        <begin position="174"/>
        <end position="198"/>
    </location>
</feature>
<dbReference type="EMBL" id="BGZK01001744">
    <property type="protein sequence ID" value="GBP85551.1"/>
    <property type="molecule type" value="Genomic_DNA"/>
</dbReference>
<dbReference type="AlphaFoldDB" id="A0A4C1Z9T6"/>
<evidence type="ECO:0000313" key="2">
    <source>
        <dbReference type="EMBL" id="GBP85551.1"/>
    </source>
</evidence>
<feature type="region of interest" description="Disordered" evidence="1">
    <location>
        <begin position="1"/>
        <end position="23"/>
    </location>
</feature>
<proteinExistence type="predicted"/>
<keyword evidence="3" id="KW-1185">Reference proteome</keyword>
<reference evidence="2 3" key="1">
    <citation type="journal article" date="2019" name="Commun. Biol.">
        <title>The bagworm genome reveals a unique fibroin gene that provides high tensile strength.</title>
        <authorList>
            <person name="Kono N."/>
            <person name="Nakamura H."/>
            <person name="Ohtoshi R."/>
            <person name="Tomita M."/>
            <person name="Numata K."/>
            <person name="Arakawa K."/>
        </authorList>
    </citation>
    <scope>NUCLEOTIDE SEQUENCE [LARGE SCALE GENOMIC DNA]</scope>
</reference>
<feature type="compositionally biased region" description="Polar residues" evidence="1">
    <location>
        <begin position="1"/>
        <end position="15"/>
    </location>
</feature>
<gene>
    <name evidence="2" type="ORF">EVAR_58086_1</name>
</gene>
<evidence type="ECO:0000256" key="1">
    <source>
        <dbReference type="SAM" id="MobiDB-lite"/>
    </source>
</evidence>
<evidence type="ECO:0000313" key="3">
    <source>
        <dbReference type="Proteomes" id="UP000299102"/>
    </source>
</evidence>
<name>A0A4C1Z9T6_EUMVA</name>